<evidence type="ECO:0000313" key="3">
    <source>
        <dbReference type="EMBL" id="EMT39482.1"/>
    </source>
</evidence>
<dbReference type="Proteomes" id="UP000013242">
    <property type="component" value="Unassembled WGS sequence"/>
</dbReference>
<dbReference type="SUPFAM" id="SSF53800">
    <property type="entry name" value="Chelatase"/>
    <property type="match status" value="1"/>
</dbReference>
<dbReference type="Gene3D" id="3.40.50.1400">
    <property type="match status" value="1"/>
</dbReference>
<dbReference type="Pfam" id="PF01903">
    <property type="entry name" value="CbiX"/>
    <property type="match status" value="1"/>
</dbReference>
<organism evidence="3 4">
    <name type="scientific">Thermoanaerobacter thermohydrosulfuricus WC1</name>
    <dbReference type="NCBI Taxonomy" id="1198630"/>
    <lineage>
        <taxon>Bacteria</taxon>
        <taxon>Bacillati</taxon>
        <taxon>Bacillota</taxon>
        <taxon>Clostridia</taxon>
        <taxon>Thermoanaerobacterales</taxon>
        <taxon>Thermoanaerobacteraceae</taxon>
        <taxon>Thermoanaerobacter</taxon>
    </lineage>
</organism>
<dbReference type="PATRIC" id="fig|1198630.3.peg.1009"/>
<dbReference type="GO" id="GO:0016829">
    <property type="term" value="F:lyase activity"/>
    <property type="evidence" value="ECO:0007669"/>
    <property type="project" value="UniProtKB-KW"/>
</dbReference>
<keyword evidence="4" id="KW-1185">Reference proteome</keyword>
<protein>
    <recommendedName>
        <fullName evidence="5">Sirohydrochlorin cobaltochelatase</fullName>
    </recommendedName>
</protein>
<proteinExistence type="predicted"/>
<keyword evidence="2" id="KW-0456">Lyase</keyword>
<dbReference type="InterPro" id="IPR002762">
    <property type="entry name" value="CbiX-like"/>
</dbReference>
<name>M8DHF4_THETY</name>
<accession>M8DHF4</accession>
<comment type="caution">
    <text evidence="3">The sequence shown here is derived from an EMBL/GenBank/DDBJ whole genome shotgun (WGS) entry which is preliminary data.</text>
</comment>
<evidence type="ECO:0008006" key="5">
    <source>
        <dbReference type="Google" id="ProtNLM"/>
    </source>
</evidence>
<dbReference type="HOGENOM" id="CLU_3141727_0_0_9"/>
<gene>
    <name evidence="3" type="ORF">TthWC1_0979</name>
</gene>
<evidence type="ECO:0000256" key="2">
    <source>
        <dbReference type="ARBA" id="ARBA00023239"/>
    </source>
</evidence>
<keyword evidence="1" id="KW-0479">Metal-binding</keyword>
<dbReference type="GO" id="GO:0046872">
    <property type="term" value="F:metal ion binding"/>
    <property type="evidence" value="ECO:0007669"/>
    <property type="project" value="UniProtKB-KW"/>
</dbReference>
<evidence type="ECO:0000256" key="1">
    <source>
        <dbReference type="ARBA" id="ARBA00022723"/>
    </source>
</evidence>
<evidence type="ECO:0000313" key="4">
    <source>
        <dbReference type="Proteomes" id="UP000013242"/>
    </source>
</evidence>
<sequence length="49" mass="5492">MGKGLLIIAHGSRVEETKDVVTMVVEKIKSLKNTKDVKVGFMEFNELDI</sequence>
<dbReference type="AlphaFoldDB" id="M8DHF4"/>
<reference evidence="3 4" key="1">
    <citation type="journal article" date="2013" name="PLoS ONE">
        <title>Genomic Evaluation of Thermoanaerobacter spp. for the Construction of Designer Co-Cultures to Improve Lignocellulosic Biofuel Production.</title>
        <authorList>
            <person name="Verbeke T.J."/>
            <person name="Zhang X."/>
            <person name="Henrissat B."/>
            <person name="Spicer V."/>
            <person name="Rydzak T."/>
            <person name="Krokhin O.V."/>
            <person name="Fristensky B."/>
            <person name="Levin D.B."/>
            <person name="Sparling R."/>
        </authorList>
    </citation>
    <scope>NUCLEOTIDE SEQUENCE [LARGE SCALE GENOMIC DNA]</scope>
    <source>
        <strain evidence="3 4">WC1</strain>
    </source>
</reference>
<dbReference type="EMBL" id="AMYG01000027">
    <property type="protein sequence ID" value="EMT39482.1"/>
    <property type="molecule type" value="Genomic_DNA"/>
</dbReference>